<evidence type="ECO:0000313" key="4">
    <source>
        <dbReference type="EMBL" id="SFL58666.1"/>
    </source>
</evidence>
<dbReference type="InterPro" id="IPR005074">
    <property type="entry name" value="Peptidase_C39"/>
</dbReference>
<proteinExistence type="predicted"/>
<dbReference type="GeneID" id="28489498"/>
<reference evidence="4" key="4">
    <citation type="submission" date="2016-10" db="EMBL/GenBank/DDBJ databases">
        <authorList>
            <person name="de Groot N.N."/>
        </authorList>
    </citation>
    <scope>NUCLEOTIDE SEQUENCE [LARGE SCALE GENOMIC DNA]</scope>
    <source>
        <strain evidence="4">DSM 16632</strain>
    </source>
</reference>
<reference evidence="3 5" key="1">
    <citation type="journal article" date="2016" name="Genome Announc.">
        <title>Draft Genome Sequence of the Rumen Methanogen Methanobrevibacter olleyae YLM1.</title>
        <authorList>
            <person name="Kelly W.J."/>
            <person name="Li D."/>
            <person name="Lambie S.C."/>
            <person name="Cox F."/>
            <person name="Attwood G.T."/>
            <person name="Altermann E."/>
            <person name="Leahy S.C."/>
        </authorList>
    </citation>
    <scope>NUCLEOTIDE SEQUENCE [LARGE SCALE GENOMIC DNA]</scope>
    <source>
        <strain evidence="3 5">YLM1</strain>
    </source>
</reference>
<accession>A0A126R1B2</accession>
<evidence type="ECO:0000256" key="1">
    <source>
        <dbReference type="SAM" id="MobiDB-lite"/>
    </source>
</evidence>
<dbReference type="KEGG" id="mol:YLM1_1192"/>
<evidence type="ECO:0000259" key="2">
    <source>
        <dbReference type="Pfam" id="PF03412"/>
    </source>
</evidence>
<dbReference type="GO" id="GO:0005524">
    <property type="term" value="F:ATP binding"/>
    <property type="evidence" value="ECO:0007669"/>
    <property type="project" value="InterPro"/>
</dbReference>
<feature type="region of interest" description="Disordered" evidence="1">
    <location>
        <begin position="83"/>
        <end position="135"/>
    </location>
</feature>
<evidence type="ECO:0000313" key="6">
    <source>
        <dbReference type="Proteomes" id="UP000183442"/>
    </source>
</evidence>
<reference evidence="5" key="2">
    <citation type="submission" date="2016-02" db="EMBL/GenBank/DDBJ databases">
        <title>The draft genome sequence of the rumen methanogen Methanobrevibacter olleyae YLM1.</title>
        <authorList>
            <consortium name="New Zealand Agricultural Greenhouse Gas Research Centre/Pastoral Greenhouse Gas Research Consortium"/>
            <person name="Kelly W.J."/>
            <person name="Li D."/>
            <person name="Lambie S.C."/>
            <person name="Attwood G.T."/>
            <person name="Altermann E."/>
            <person name="Leahy S.C."/>
        </authorList>
    </citation>
    <scope>NUCLEOTIDE SEQUENCE [LARGE SCALE GENOMIC DNA]</scope>
    <source>
        <strain evidence="5">YLM1</strain>
    </source>
</reference>
<feature type="compositionally biased region" description="Low complexity" evidence="1">
    <location>
        <begin position="85"/>
        <end position="132"/>
    </location>
</feature>
<dbReference type="EMBL" id="FOTL01000020">
    <property type="protein sequence ID" value="SFL58666.1"/>
    <property type="molecule type" value="Genomic_DNA"/>
</dbReference>
<dbReference type="Proteomes" id="UP000183442">
    <property type="component" value="Unassembled WGS sequence"/>
</dbReference>
<feature type="domain" description="Peptidase C39" evidence="2">
    <location>
        <begin position="532"/>
        <end position="633"/>
    </location>
</feature>
<reference evidence="6" key="3">
    <citation type="submission" date="2016-10" db="EMBL/GenBank/DDBJ databases">
        <authorList>
            <person name="Varghese N."/>
        </authorList>
    </citation>
    <scope>NUCLEOTIDE SEQUENCE [LARGE SCALE GENOMIC DNA]</scope>
    <source>
        <strain evidence="6">DSM 16632</strain>
    </source>
</reference>
<dbReference type="GO" id="GO:0008233">
    <property type="term" value="F:peptidase activity"/>
    <property type="evidence" value="ECO:0007669"/>
    <property type="project" value="InterPro"/>
</dbReference>
<dbReference type="OrthoDB" id="78096at2157"/>
<dbReference type="AlphaFoldDB" id="A0A126R1B2"/>
<dbReference type="Gene3D" id="3.90.70.10">
    <property type="entry name" value="Cysteine proteinases"/>
    <property type="match status" value="1"/>
</dbReference>
<dbReference type="RefSeq" id="WP_067147259.1">
    <property type="nucleotide sequence ID" value="NZ_CP014265.1"/>
</dbReference>
<dbReference type="Pfam" id="PF03412">
    <property type="entry name" value="Peptidase_C39"/>
    <property type="match status" value="1"/>
</dbReference>
<dbReference type="PATRIC" id="fig|294671.3.peg.1244"/>
<dbReference type="GO" id="GO:0006508">
    <property type="term" value="P:proteolysis"/>
    <property type="evidence" value="ECO:0007669"/>
    <property type="project" value="InterPro"/>
</dbReference>
<name>A0A126R1B2_METOL</name>
<organism evidence="3 5">
    <name type="scientific">Methanobrevibacter olleyae</name>
    <dbReference type="NCBI Taxonomy" id="294671"/>
    <lineage>
        <taxon>Archaea</taxon>
        <taxon>Methanobacteriati</taxon>
        <taxon>Methanobacteriota</taxon>
        <taxon>Methanomada group</taxon>
        <taxon>Methanobacteria</taxon>
        <taxon>Methanobacteriales</taxon>
        <taxon>Methanobacteriaceae</taxon>
        <taxon>Methanobrevibacter</taxon>
    </lineage>
</organism>
<evidence type="ECO:0000313" key="3">
    <source>
        <dbReference type="EMBL" id="AMK15749.1"/>
    </source>
</evidence>
<protein>
    <submittedName>
        <fullName evidence="3">Adhesin-like protein</fullName>
    </submittedName>
    <submittedName>
        <fullName evidence="4">Peptidase C39 family protein</fullName>
    </submittedName>
</protein>
<evidence type="ECO:0000313" key="5">
    <source>
        <dbReference type="Proteomes" id="UP000066376"/>
    </source>
</evidence>
<gene>
    <name evidence="4" type="ORF">SAMN02910297_01275</name>
    <name evidence="3" type="ORF">YLM1_1192</name>
</gene>
<dbReference type="Proteomes" id="UP000066376">
    <property type="component" value="Chromosome"/>
</dbReference>
<keyword evidence="5" id="KW-1185">Reference proteome</keyword>
<dbReference type="EMBL" id="CP014265">
    <property type="protein sequence ID" value="AMK15749.1"/>
    <property type="molecule type" value="Genomic_DNA"/>
</dbReference>
<sequence>MKINLKKLSIFLILLSILTLSTVNASDINLDDEIQKDNSNNLNIEDTRETKQKNNSNNLNIEDTRETNLDLKNVEINDSTIESYNINSNQKTNETNNTNQDNNTALNQETNETNNTNQDNNTALNQETNESNLTEENESAIITKTTPQISIKSSKLKSRDILTIFLKDSDNTPLQHKNIILLINNKKISVYTNANGLANVKLFLIPKTYKITIQFIGNEYFNPISKKFSIKVSKLSTQIKTYANYVMRKNRLYIYLIGKDNKGIPSRKLILKFRKKTYKKTTNKNGRVSLKINLPIKKYTISVKFKGDKYFYKSSKKFKFYLTKSIRFTIGNRKLLTDGSLRIYLKGKTKKDITHKKMKIRIGGKTFYKRTNSEGIILLKPNVKVRNYTVVVKYGKYYVNKRISCINDTIKDPLKHNISLVSGVPDLDYMTSSYVMGDGSATYTLKKSQYKEVIMRDSYCLFLNNKLSRYVFFKTKNHPKLYHVLKREKWNVIEREINKKIVKANKYNYWPSKIKVSLKGRSYKYPEVRDVQNRVYTCGPTSASVCSQVLRNYVCERHLAKLAGTNRSGTKISKLEKALNKHNFTCSYFYRNSFDYALSELKKGGCALVFHAQHHYVSILDISPNGKKVLVSNSYGSYANIPTKWVSVSYMKKKFGIWDDSLVVRLNYNLTESEKNRVNCFYNSMGTKWYRHGPNSKIGRI</sequence>
<dbReference type="GO" id="GO:0016020">
    <property type="term" value="C:membrane"/>
    <property type="evidence" value="ECO:0007669"/>
    <property type="project" value="InterPro"/>
</dbReference>